<gene>
    <name evidence="2" type="ORF">ABDB84_14200</name>
</gene>
<dbReference type="RefSeq" id="WP_345920408.1">
    <property type="nucleotide sequence ID" value="NZ_JBDIVE010000008.1"/>
</dbReference>
<dbReference type="InterPro" id="IPR041290">
    <property type="entry name" value="Tli4_C"/>
</dbReference>
<dbReference type="EMBL" id="JBDIVE010000008">
    <property type="protein sequence ID" value="MEN3069635.1"/>
    <property type="molecule type" value="Genomic_DNA"/>
</dbReference>
<evidence type="ECO:0000313" key="2">
    <source>
        <dbReference type="EMBL" id="MEN3069635.1"/>
    </source>
</evidence>
<feature type="domain" description="Tle cognate immunity protein 4 C-terminal" evidence="1">
    <location>
        <begin position="144"/>
        <end position="301"/>
    </location>
</feature>
<name>A0ABU9Z103_9RHOO</name>
<keyword evidence="3" id="KW-1185">Reference proteome</keyword>
<reference evidence="2 3" key="1">
    <citation type="journal article" date="2018" name="Int. J. Syst. Evol. Microbiol.">
        <title>Uliginosibacterium sediminicola sp. nov., isolated from freshwater sediment.</title>
        <authorList>
            <person name="Hwang W.M."/>
            <person name="Kim S.M."/>
            <person name="Kang K."/>
            <person name="Ahn T.Y."/>
        </authorList>
    </citation>
    <scope>NUCLEOTIDE SEQUENCE [LARGE SCALE GENOMIC DNA]</scope>
    <source>
        <strain evidence="2 3">M1-21</strain>
    </source>
</reference>
<dbReference type="Pfam" id="PF18426">
    <property type="entry name" value="Tli4_C"/>
    <property type="match status" value="1"/>
</dbReference>
<comment type="caution">
    <text evidence="2">The sequence shown here is derived from an EMBL/GenBank/DDBJ whole genome shotgun (WGS) entry which is preliminary data.</text>
</comment>
<protein>
    <submittedName>
        <fullName evidence="2">T6SS immunity protein Tli4 family protein</fullName>
    </submittedName>
</protein>
<accession>A0ABU9Z103</accession>
<organism evidence="2 3">
    <name type="scientific">Uliginosibacterium sediminicola</name>
    <dbReference type="NCBI Taxonomy" id="2024550"/>
    <lineage>
        <taxon>Bacteria</taxon>
        <taxon>Pseudomonadati</taxon>
        <taxon>Pseudomonadota</taxon>
        <taxon>Betaproteobacteria</taxon>
        <taxon>Rhodocyclales</taxon>
        <taxon>Zoogloeaceae</taxon>
        <taxon>Uliginosibacterium</taxon>
    </lineage>
</organism>
<dbReference type="Proteomes" id="UP001410394">
    <property type="component" value="Unassembled WGS sequence"/>
</dbReference>
<proteinExistence type="predicted"/>
<evidence type="ECO:0000313" key="3">
    <source>
        <dbReference type="Proteomes" id="UP001410394"/>
    </source>
</evidence>
<evidence type="ECO:0000259" key="1">
    <source>
        <dbReference type="Pfam" id="PF18426"/>
    </source>
</evidence>
<sequence>MTKGLTVKPGWKTYAIGRHLLDVPVDAKLIAQWKFIRQPFEAFLIRDQADFERIVSKREAELRAMKHETRGSMFIERISHPGGNEMLISQADSGFEIQHRYECYFRAEKKAIKYSGDFDPSKRRVVVENFQSMQDWRVVSPGIIPTEIGFVAGEMLLVDKDFNYESWSLVIQLADKPDASLEVSSFVIGKVEQTLRQRAGGIVTGMLGMAIGLSRLRNRERPVGPIWAEEILVAGTQNGKRGYGFKWEAPGKSQSLSEPQLNVELEVSESAYKTNAQSFKNDDEALELWDTLIDSIRLRPGAV</sequence>